<evidence type="ECO:0000256" key="10">
    <source>
        <dbReference type="SAM" id="Phobius"/>
    </source>
</evidence>
<keyword evidence="12" id="KW-1185">Reference proteome</keyword>
<dbReference type="GO" id="GO:0000103">
    <property type="term" value="P:sulfate assimilation"/>
    <property type="evidence" value="ECO:0007669"/>
    <property type="project" value="TreeGrafter"/>
</dbReference>
<evidence type="ECO:0000256" key="6">
    <source>
        <dbReference type="ARBA" id="ARBA00022692"/>
    </source>
</evidence>
<keyword evidence="4" id="KW-0997">Cell inner membrane</keyword>
<evidence type="ECO:0000256" key="1">
    <source>
        <dbReference type="ARBA" id="ARBA00004141"/>
    </source>
</evidence>
<gene>
    <name evidence="11" type="ORF">D9V37_12240</name>
</gene>
<evidence type="ECO:0000256" key="7">
    <source>
        <dbReference type="ARBA" id="ARBA00022989"/>
    </source>
</evidence>
<keyword evidence="5" id="KW-0028">Amino-acid biosynthesis</keyword>
<protein>
    <recommendedName>
        <fullName evidence="13">EI24 domain-containing protein</fullName>
    </recommendedName>
</protein>
<evidence type="ECO:0000313" key="11">
    <source>
        <dbReference type="EMBL" id="RLV49463.1"/>
    </source>
</evidence>
<dbReference type="Proteomes" id="UP000281708">
    <property type="component" value="Unassembled WGS sequence"/>
</dbReference>
<dbReference type="InterPro" id="IPR050480">
    <property type="entry name" value="CysZ-like"/>
</dbReference>
<keyword evidence="6 10" id="KW-0812">Transmembrane</keyword>
<feature type="transmembrane region" description="Helical" evidence="10">
    <location>
        <begin position="12"/>
        <end position="34"/>
    </location>
</feature>
<organism evidence="11 12">
    <name type="scientific">Nocardioides mangrovicus</name>
    <dbReference type="NCBI Taxonomy" id="2478913"/>
    <lineage>
        <taxon>Bacteria</taxon>
        <taxon>Bacillati</taxon>
        <taxon>Actinomycetota</taxon>
        <taxon>Actinomycetes</taxon>
        <taxon>Propionibacteriales</taxon>
        <taxon>Nocardioidaceae</taxon>
        <taxon>Nocardioides</taxon>
    </lineage>
</organism>
<dbReference type="PANTHER" id="PTHR37468">
    <property type="entry name" value="SULFATE TRANSPORTER CYSZ"/>
    <property type="match status" value="1"/>
</dbReference>
<keyword evidence="7 10" id="KW-1133">Transmembrane helix</keyword>
<dbReference type="AlphaFoldDB" id="A0A3L8P3V6"/>
<comment type="subcellular location">
    <subcellularLocation>
        <location evidence="1">Membrane</location>
        <topology evidence="1">Multi-pass membrane protein</topology>
    </subcellularLocation>
</comment>
<keyword evidence="9 10" id="KW-0472">Membrane</keyword>
<evidence type="ECO:0000256" key="2">
    <source>
        <dbReference type="ARBA" id="ARBA00022448"/>
    </source>
</evidence>
<dbReference type="PANTHER" id="PTHR37468:SF1">
    <property type="entry name" value="SULFATE TRANSPORTER CYSZ"/>
    <property type="match status" value="1"/>
</dbReference>
<accession>A0A3L8P3V6</accession>
<dbReference type="OrthoDB" id="3375053at2"/>
<reference evidence="11 12" key="1">
    <citation type="submission" date="2018-10" db="EMBL/GenBank/DDBJ databases">
        <title>Marmoricola sp. 4Q3S-7 whole genome shotgun sequence.</title>
        <authorList>
            <person name="Li F."/>
        </authorList>
    </citation>
    <scope>NUCLEOTIDE SEQUENCE [LARGE SCALE GENOMIC DNA]</scope>
    <source>
        <strain evidence="11 12">4Q3S-7</strain>
    </source>
</reference>
<dbReference type="GO" id="GO:0009675">
    <property type="term" value="F:high-affinity sulfate:proton symporter activity"/>
    <property type="evidence" value="ECO:0007669"/>
    <property type="project" value="TreeGrafter"/>
</dbReference>
<evidence type="ECO:0008006" key="13">
    <source>
        <dbReference type="Google" id="ProtNLM"/>
    </source>
</evidence>
<comment type="caution">
    <text evidence="11">The sequence shown here is derived from an EMBL/GenBank/DDBJ whole genome shotgun (WGS) entry which is preliminary data.</text>
</comment>
<keyword evidence="8" id="KW-0764">Sulfate transport</keyword>
<keyword evidence="2" id="KW-0813">Transport</keyword>
<dbReference type="EMBL" id="RDBE01000007">
    <property type="protein sequence ID" value="RLV49463.1"/>
    <property type="molecule type" value="Genomic_DNA"/>
</dbReference>
<dbReference type="Pfam" id="PF07264">
    <property type="entry name" value="EI24"/>
    <property type="match status" value="1"/>
</dbReference>
<sequence>MVRRDRRLLRLGVLPAVVVLVLVLALLVALLLVVGDLTGWVTPFADEWSLRTPVRFLLGILVVAAAVFLAVTTFTGLTLIVGEPFYDRIWRAVEAELGGPVPDHDLGFWRSAGDAARLMGLGVLTSALVFALGFLPVVGTVVGLVLGVVLSGRLLAAELLARPLEARGLDRVASRELIRRRRWVVLGFGTTTQAWFLWPVGAVTGMPAAVAGATALARELLEDRP</sequence>
<dbReference type="GO" id="GO:0019344">
    <property type="term" value="P:cysteine biosynthetic process"/>
    <property type="evidence" value="ECO:0007669"/>
    <property type="project" value="TreeGrafter"/>
</dbReference>
<evidence type="ECO:0000313" key="12">
    <source>
        <dbReference type="Proteomes" id="UP000281708"/>
    </source>
</evidence>
<keyword evidence="3" id="KW-1003">Cell membrane</keyword>
<proteinExistence type="predicted"/>
<evidence type="ECO:0000256" key="9">
    <source>
        <dbReference type="ARBA" id="ARBA00023136"/>
    </source>
</evidence>
<feature type="transmembrane region" description="Helical" evidence="10">
    <location>
        <begin position="54"/>
        <end position="81"/>
    </location>
</feature>
<evidence type="ECO:0000256" key="8">
    <source>
        <dbReference type="ARBA" id="ARBA00023032"/>
    </source>
</evidence>
<name>A0A3L8P3V6_9ACTN</name>
<dbReference type="GO" id="GO:0005886">
    <property type="term" value="C:plasma membrane"/>
    <property type="evidence" value="ECO:0007669"/>
    <property type="project" value="TreeGrafter"/>
</dbReference>
<evidence type="ECO:0000256" key="4">
    <source>
        <dbReference type="ARBA" id="ARBA00022519"/>
    </source>
</evidence>
<evidence type="ECO:0000256" key="3">
    <source>
        <dbReference type="ARBA" id="ARBA00022475"/>
    </source>
</evidence>
<evidence type="ECO:0000256" key="5">
    <source>
        <dbReference type="ARBA" id="ARBA00022605"/>
    </source>
</evidence>
<dbReference type="InterPro" id="IPR059112">
    <property type="entry name" value="CysZ/EI24"/>
</dbReference>